<keyword evidence="4" id="KW-1185">Reference proteome</keyword>
<dbReference type="InterPro" id="IPR011010">
    <property type="entry name" value="DNA_brk_join_enz"/>
</dbReference>
<reference evidence="3 4" key="1">
    <citation type="submission" date="2024-08" db="EMBL/GenBank/DDBJ databases">
        <authorList>
            <person name="Lu H."/>
        </authorList>
    </citation>
    <scope>NUCLEOTIDE SEQUENCE [LARGE SCALE GENOMIC DNA]</scope>
    <source>
        <strain evidence="3 4">LYH14W</strain>
    </source>
</reference>
<gene>
    <name evidence="3" type="ORF">ACG00Y_07635</name>
</gene>
<dbReference type="InterPro" id="IPR002104">
    <property type="entry name" value="Integrase_catalytic"/>
</dbReference>
<dbReference type="SUPFAM" id="SSF56349">
    <property type="entry name" value="DNA breaking-rejoining enzymes"/>
    <property type="match status" value="1"/>
</dbReference>
<dbReference type="EMBL" id="JBIGHV010000003">
    <property type="protein sequence ID" value="MFG6429777.1"/>
    <property type="molecule type" value="Genomic_DNA"/>
</dbReference>
<accession>A0ABW7F3H2</accession>
<evidence type="ECO:0000313" key="4">
    <source>
        <dbReference type="Proteomes" id="UP001606210"/>
    </source>
</evidence>
<dbReference type="InterPro" id="IPR013762">
    <property type="entry name" value="Integrase-like_cat_sf"/>
</dbReference>
<comment type="caution">
    <text evidence="3">The sequence shown here is derived from an EMBL/GenBank/DDBJ whole genome shotgun (WGS) entry which is preliminary data.</text>
</comment>
<evidence type="ECO:0000256" key="1">
    <source>
        <dbReference type="ARBA" id="ARBA00023172"/>
    </source>
</evidence>
<dbReference type="PROSITE" id="PS51898">
    <property type="entry name" value="TYR_RECOMBINASE"/>
    <property type="match status" value="1"/>
</dbReference>
<protein>
    <recommendedName>
        <fullName evidence="2">Tyr recombinase domain-containing protein</fullName>
    </recommendedName>
</protein>
<dbReference type="RefSeq" id="WP_394477519.1">
    <property type="nucleotide sequence ID" value="NZ_JBIGHV010000003.1"/>
</dbReference>
<dbReference type="Proteomes" id="UP001606210">
    <property type="component" value="Unassembled WGS sequence"/>
</dbReference>
<proteinExistence type="predicted"/>
<evidence type="ECO:0000313" key="3">
    <source>
        <dbReference type="EMBL" id="MFG6429777.1"/>
    </source>
</evidence>
<feature type="domain" description="Tyr recombinase" evidence="2">
    <location>
        <begin position="1"/>
        <end position="178"/>
    </location>
</feature>
<organism evidence="3 4">
    <name type="scientific">Pelomonas parva</name>
    <dbReference type="NCBI Taxonomy" id="3299032"/>
    <lineage>
        <taxon>Bacteria</taxon>
        <taxon>Pseudomonadati</taxon>
        <taxon>Pseudomonadota</taxon>
        <taxon>Betaproteobacteria</taxon>
        <taxon>Burkholderiales</taxon>
        <taxon>Sphaerotilaceae</taxon>
        <taxon>Roseateles</taxon>
    </lineage>
</organism>
<evidence type="ECO:0000259" key="2">
    <source>
        <dbReference type="PROSITE" id="PS51898"/>
    </source>
</evidence>
<keyword evidence="1" id="KW-0233">DNA recombination</keyword>
<name>A0ABW7F3H2_9BURK</name>
<sequence>MRVIADGLEWSYGWDKATAIRLRFLLDFSYSTGLRNSEFVSATLRQISDGDDGRRWLQVVGKGSKRGRVALPPLATGALDRYLVARGLPTTPSHWRPDTPIVGRVAVDEHGAISTARLWAICRRFFRLARDRAGRDESRRGYKAARGITALDEIHPRIACASPYAVRRRWHGHHSPQV</sequence>
<dbReference type="Gene3D" id="1.10.443.10">
    <property type="entry name" value="Intergrase catalytic core"/>
    <property type="match status" value="1"/>
</dbReference>